<dbReference type="KEGG" id="dto:TOL2_C23790"/>
<evidence type="ECO:0000259" key="1">
    <source>
        <dbReference type="PROSITE" id="PS50042"/>
    </source>
</evidence>
<dbReference type="STRING" id="651182.TOL2_C23790"/>
<dbReference type="Pfam" id="PF00027">
    <property type="entry name" value="cNMP_binding"/>
    <property type="match status" value="1"/>
</dbReference>
<reference evidence="2 3" key="1">
    <citation type="journal article" date="2013" name="Environ. Microbiol.">
        <title>Complete genome, catabolic sub-proteomes and key-metabolites of Desulfobacula toluolica Tol2, a marine, aromatic compound-degrading, sulfate-reducing bacterium.</title>
        <authorList>
            <person name="Wohlbrand L."/>
            <person name="Jacob J.H."/>
            <person name="Kube M."/>
            <person name="Mussmann M."/>
            <person name="Jarling R."/>
            <person name="Beck A."/>
            <person name="Amann R."/>
            <person name="Wilkes H."/>
            <person name="Reinhardt R."/>
            <person name="Rabus R."/>
        </authorList>
    </citation>
    <scope>NUCLEOTIDE SEQUENCE [LARGE SCALE GENOMIC DNA]</scope>
    <source>
        <strain evidence="3">DSM 7467 / Tol2</strain>
    </source>
</reference>
<evidence type="ECO:0000313" key="2">
    <source>
        <dbReference type="EMBL" id="CCK80540.1"/>
    </source>
</evidence>
<dbReference type="SMART" id="SM00100">
    <property type="entry name" value="cNMP"/>
    <property type="match status" value="1"/>
</dbReference>
<evidence type="ECO:0000313" key="3">
    <source>
        <dbReference type="Proteomes" id="UP000007347"/>
    </source>
</evidence>
<feature type="domain" description="Cyclic nucleotide-binding" evidence="1">
    <location>
        <begin position="12"/>
        <end position="115"/>
    </location>
</feature>
<accession>K0NHZ8</accession>
<keyword evidence="3" id="KW-1185">Reference proteome</keyword>
<dbReference type="InterPro" id="IPR014710">
    <property type="entry name" value="RmlC-like_jellyroll"/>
</dbReference>
<name>K0NHZ8_DESTT</name>
<sequence>MVEKDVLKKILFFKDLPDIVFEKVGMIANLETFDEHTVLFDENHKLTHLYMLVSGKVYLSIKTASGKTLTLDKVMPGRTFGVAALTEDPSSSFAAVCAEKCSIVTIPSDQLHKLFVEDFKIGHTLMFKVAQLFKLRIERHTRQFLKTLASYPEIKQL</sequence>
<protein>
    <submittedName>
        <fullName evidence="2">Cyclic nucleotide-binding protein, related to crp family regulaotors</fullName>
    </submittedName>
</protein>
<dbReference type="Gene3D" id="2.60.120.10">
    <property type="entry name" value="Jelly Rolls"/>
    <property type="match status" value="1"/>
</dbReference>
<dbReference type="EMBL" id="FO203503">
    <property type="protein sequence ID" value="CCK80540.1"/>
    <property type="molecule type" value="Genomic_DNA"/>
</dbReference>
<dbReference type="InterPro" id="IPR018490">
    <property type="entry name" value="cNMP-bd_dom_sf"/>
</dbReference>
<dbReference type="Proteomes" id="UP000007347">
    <property type="component" value="Chromosome"/>
</dbReference>
<dbReference type="SUPFAM" id="SSF51206">
    <property type="entry name" value="cAMP-binding domain-like"/>
    <property type="match status" value="1"/>
</dbReference>
<proteinExistence type="predicted"/>
<organism evidence="2 3">
    <name type="scientific">Desulfobacula toluolica (strain DSM 7467 / Tol2)</name>
    <dbReference type="NCBI Taxonomy" id="651182"/>
    <lineage>
        <taxon>Bacteria</taxon>
        <taxon>Pseudomonadati</taxon>
        <taxon>Thermodesulfobacteriota</taxon>
        <taxon>Desulfobacteria</taxon>
        <taxon>Desulfobacterales</taxon>
        <taxon>Desulfobacteraceae</taxon>
        <taxon>Desulfobacula</taxon>
    </lineage>
</organism>
<dbReference type="InterPro" id="IPR000595">
    <property type="entry name" value="cNMP-bd_dom"/>
</dbReference>
<dbReference type="CDD" id="cd00038">
    <property type="entry name" value="CAP_ED"/>
    <property type="match status" value="1"/>
</dbReference>
<dbReference type="HOGENOM" id="CLU_075053_15_2_7"/>
<gene>
    <name evidence="2" type="ordered locus">TOL2_C23790</name>
</gene>
<dbReference type="RefSeq" id="WP_014957848.1">
    <property type="nucleotide sequence ID" value="NC_018645.1"/>
</dbReference>
<dbReference type="PROSITE" id="PS50042">
    <property type="entry name" value="CNMP_BINDING_3"/>
    <property type="match status" value="1"/>
</dbReference>
<dbReference type="AlphaFoldDB" id="K0NHZ8"/>